<keyword evidence="2" id="KW-1133">Transmembrane helix</keyword>
<sequence>MLAVTPIAGENMNDAASQPAQRFNELDEKVQEMLSQLKPDHVKTLEYLSTLPKEEVQGLMKMFRDIKAVSKFLRWLIVTLVAIFIGGVALGENIAKVAGWMKRG</sequence>
<gene>
    <name evidence="3" type="ORF">QV13_12835</name>
</gene>
<dbReference type="Proteomes" id="UP000094412">
    <property type="component" value="Unassembled WGS sequence"/>
</dbReference>
<feature type="transmembrane region" description="Helical" evidence="2">
    <location>
        <begin position="72"/>
        <end position="91"/>
    </location>
</feature>
<protein>
    <submittedName>
        <fullName evidence="3">Uncharacterized protein</fullName>
    </submittedName>
</protein>
<evidence type="ECO:0000256" key="2">
    <source>
        <dbReference type="SAM" id="Phobius"/>
    </source>
</evidence>
<keyword evidence="2" id="KW-0472">Membrane</keyword>
<dbReference type="AlphaFoldDB" id="A0A1C2DSM4"/>
<comment type="caution">
    <text evidence="3">The sequence shown here is derived from an EMBL/GenBank/DDBJ whole genome shotgun (WGS) entry which is preliminary data.</text>
</comment>
<proteinExistence type="predicted"/>
<reference evidence="3 4" key="1">
    <citation type="submission" date="2016-08" db="EMBL/GenBank/DDBJ databases">
        <title>Whole genome sequence of Mesorhizobium sp. strain UASWS1009 isolated from industrial sewage.</title>
        <authorList>
            <person name="Crovadore J."/>
            <person name="Calmin G."/>
            <person name="Chablais R."/>
            <person name="Cochard B."/>
            <person name="Lefort F."/>
        </authorList>
    </citation>
    <scope>NUCLEOTIDE SEQUENCE [LARGE SCALE GENOMIC DNA]</scope>
    <source>
        <strain evidence="3 4">UASWS1009</strain>
    </source>
</reference>
<evidence type="ECO:0000313" key="4">
    <source>
        <dbReference type="Proteomes" id="UP000094412"/>
    </source>
</evidence>
<organism evidence="3 4">
    <name type="scientific">Mesorhizobium hungaricum</name>
    <dbReference type="NCBI Taxonomy" id="1566387"/>
    <lineage>
        <taxon>Bacteria</taxon>
        <taxon>Pseudomonadati</taxon>
        <taxon>Pseudomonadota</taxon>
        <taxon>Alphaproteobacteria</taxon>
        <taxon>Hyphomicrobiales</taxon>
        <taxon>Phyllobacteriaceae</taxon>
        <taxon>Mesorhizobium</taxon>
    </lineage>
</organism>
<keyword evidence="4" id="KW-1185">Reference proteome</keyword>
<dbReference type="OrthoDB" id="8373113at2"/>
<feature type="region of interest" description="Disordered" evidence="1">
    <location>
        <begin position="1"/>
        <end position="21"/>
    </location>
</feature>
<name>A0A1C2DSM4_9HYPH</name>
<evidence type="ECO:0000313" key="3">
    <source>
        <dbReference type="EMBL" id="OCX17635.1"/>
    </source>
</evidence>
<accession>A0A1C2DSM4</accession>
<evidence type="ECO:0000256" key="1">
    <source>
        <dbReference type="SAM" id="MobiDB-lite"/>
    </source>
</evidence>
<keyword evidence="2" id="KW-0812">Transmembrane</keyword>
<dbReference type="RefSeq" id="WP_065997915.1">
    <property type="nucleotide sequence ID" value="NZ_MDEO01000032.1"/>
</dbReference>
<dbReference type="EMBL" id="MDEO01000032">
    <property type="protein sequence ID" value="OCX17635.1"/>
    <property type="molecule type" value="Genomic_DNA"/>
</dbReference>